<comment type="caution">
    <text evidence="1">The sequence shown here is derived from an EMBL/GenBank/DDBJ whole genome shotgun (WGS) entry which is preliminary data.</text>
</comment>
<dbReference type="PATRIC" id="fig|315405.12.peg.942"/>
<dbReference type="EMBL" id="LQXV01000149">
    <property type="protein sequence ID" value="KXU09384.1"/>
    <property type="molecule type" value="Genomic_DNA"/>
</dbReference>
<dbReference type="RefSeq" id="WP_061459870.1">
    <property type="nucleotide sequence ID" value="NZ_KQ970571.1"/>
</dbReference>
<dbReference type="Proteomes" id="UP000071927">
    <property type="component" value="Unassembled WGS sequence"/>
</dbReference>
<protein>
    <submittedName>
        <fullName evidence="1">Uncharacterized protein</fullName>
    </submittedName>
</protein>
<organism evidence="1 2">
    <name type="scientific">Streptococcus gallolyticus</name>
    <dbReference type="NCBI Taxonomy" id="315405"/>
    <lineage>
        <taxon>Bacteria</taxon>
        <taxon>Bacillati</taxon>
        <taxon>Bacillota</taxon>
        <taxon>Bacilli</taxon>
        <taxon>Lactobacillales</taxon>
        <taxon>Streptococcaceae</taxon>
        <taxon>Streptococcus</taxon>
    </lineage>
</organism>
<proteinExistence type="predicted"/>
<sequence>MYSDEFKEYIENNGRAYEKFIIKATDYLNEKNSRRQPNKRWKESRIDKEAEKMWADLIKNTYDKIKSVIKTKRRFSHEQEIEDWIEFLRENEILESFSDSIDELEFE</sequence>
<gene>
    <name evidence="1" type="ORF">SGADD03_00789</name>
</gene>
<name>A0A139R416_9STRE</name>
<evidence type="ECO:0000313" key="2">
    <source>
        <dbReference type="Proteomes" id="UP000071927"/>
    </source>
</evidence>
<reference evidence="1 2" key="1">
    <citation type="submission" date="2016-01" db="EMBL/GenBank/DDBJ databases">
        <title>Highly variable Streptococcus oralis are common among viridans streptococci isolated from primates.</title>
        <authorList>
            <person name="Denapaite D."/>
            <person name="Rieger M."/>
            <person name="Koendgen S."/>
            <person name="Brueckner R."/>
            <person name="Ochigava I."/>
            <person name="Kappeler P."/>
            <person name="Maetz-Rensing K."/>
            <person name="Leendertz F."/>
            <person name="Hakenbeck R."/>
        </authorList>
    </citation>
    <scope>NUCLEOTIDE SEQUENCE [LARGE SCALE GENOMIC DNA]</scope>
    <source>
        <strain evidence="1 2">DD03</strain>
    </source>
</reference>
<accession>A0A139R416</accession>
<dbReference type="AlphaFoldDB" id="A0A139R416"/>
<evidence type="ECO:0000313" key="1">
    <source>
        <dbReference type="EMBL" id="KXU09384.1"/>
    </source>
</evidence>